<dbReference type="VEuPathDB" id="FungiDB:RO3G_08794"/>
<accession>I1C6K9</accession>
<evidence type="ECO:0000313" key="2">
    <source>
        <dbReference type="EMBL" id="EIE84089.1"/>
    </source>
</evidence>
<dbReference type="Proteomes" id="UP000009138">
    <property type="component" value="Unassembled WGS sequence"/>
</dbReference>
<dbReference type="STRING" id="246409.I1C6K9"/>
<dbReference type="Gene3D" id="1.20.1110.10">
    <property type="entry name" value="Calcium-transporting ATPase, transmembrane domain"/>
    <property type="match status" value="1"/>
</dbReference>
<dbReference type="OrthoDB" id="116380at2759"/>
<protein>
    <submittedName>
        <fullName evidence="2">Uncharacterized protein</fullName>
    </submittedName>
</protein>
<sequence>MLMCAFIVAQLVATFIAVYANWGFTELKGCGWNWAGIAWIWNIIWFLPMDLIKFAMRFFFEPKNDLKSNKTPMVGQSRRASALSGTSSARYYANRTRSLKSLERPQNFGKKLLGMNKKMSMDAKEMRRFSSVQTNHAAQVLNSNS</sequence>
<dbReference type="AlphaFoldDB" id="I1C6K9"/>
<name>I1C6K9_RHIO9</name>
<reference evidence="2 3" key="1">
    <citation type="journal article" date="2009" name="PLoS Genet.">
        <title>Genomic analysis of the basal lineage fungus Rhizopus oryzae reveals a whole-genome duplication.</title>
        <authorList>
            <person name="Ma L.-J."/>
            <person name="Ibrahim A.S."/>
            <person name="Skory C."/>
            <person name="Grabherr M.G."/>
            <person name="Burger G."/>
            <person name="Butler M."/>
            <person name="Elias M."/>
            <person name="Idnurm A."/>
            <person name="Lang B.F."/>
            <person name="Sone T."/>
            <person name="Abe A."/>
            <person name="Calvo S.E."/>
            <person name="Corrochano L.M."/>
            <person name="Engels R."/>
            <person name="Fu J."/>
            <person name="Hansberg W."/>
            <person name="Kim J.-M."/>
            <person name="Kodira C.D."/>
            <person name="Koehrsen M.J."/>
            <person name="Liu B."/>
            <person name="Miranda-Saavedra D."/>
            <person name="O'Leary S."/>
            <person name="Ortiz-Castellanos L."/>
            <person name="Poulter R."/>
            <person name="Rodriguez-Romero J."/>
            <person name="Ruiz-Herrera J."/>
            <person name="Shen Y.-Q."/>
            <person name="Zeng Q."/>
            <person name="Galagan J."/>
            <person name="Birren B.W."/>
            <person name="Cuomo C.A."/>
            <person name="Wickes B.L."/>
        </authorList>
    </citation>
    <scope>NUCLEOTIDE SEQUENCE [LARGE SCALE GENOMIC DNA]</scope>
    <source>
        <strain evidence="3">RA 99-880 / ATCC MYA-4621 / FGSC 9543 / NRRL 43880</strain>
    </source>
</reference>
<gene>
    <name evidence="2" type="ORF">RO3G_08794</name>
</gene>
<organism evidence="2 3">
    <name type="scientific">Rhizopus delemar (strain RA 99-880 / ATCC MYA-4621 / FGSC 9543 / NRRL 43880)</name>
    <name type="common">Mucormycosis agent</name>
    <name type="synonym">Rhizopus arrhizus var. delemar</name>
    <dbReference type="NCBI Taxonomy" id="246409"/>
    <lineage>
        <taxon>Eukaryota</taxon>
        <taxon>Fungi</taxon>
        <taxon>Fungi incertae sedis</taxon>
        <taxon>Mucoromycota</taxon>
        <taxon>Mucoromycotina</taxon>
        <taxon>Mucoromycetes</taxon>
        <taxon>Mucorales</taxon>
        <taxon>Mucorineae</taxon>
        <taxon>Rhizopodaceae</taxon>
        <taxon>Rhizopus</taxon>
    </lineage>
</organism>
<keyword evidence="1" id="KW-0472">Membrane</keyword>
<dbReference type="RefSeq" id="XP_067519485.1">
    <property type="nucleotide sequence ID" value="XM_067663384.1"/>
</dbReference>
<evidence type="ECO:0000313" key="3">
    <source>
        <dbReference type="Proteomes" id="UP000009138"/>
    </source>
</evidence>
<keyword evidence="1" id="KW-0812">Transmembrane</keyword>
<dbReference type="eggNOG" id="KOG0205">
    <property type="taxonomic scope" value="Eukaryota"/>
</dbReference>
<keyword evidence="3" id="KW-1185">Reference proteome</keyword>
<dbReference type="OMA" id="QSMEGSH"/>
<dbReference type="EMBL" id="CH476737">
    <property type="protein sequence ID" value="EIE84089.1"/>
    <property type="molecule type" value="Genomic_DNA"/>
</dbReference>
<evidence type="ECO:0000256" key="1">
    <source>
        <dbReference type="SAM" id="Phobius"/>
    </source>
</evidence>
<dbReference type="GeneID" id="93615765"/>
<feature type="transmembrane region" description="Helical" evidence="1">
    <location>
        <begin position="36"/>
        <end position="60"/>
    </location>
</feature>
<dbReference type="InParanoid" id="I1C6K9"/>
<keyword evidence="1" id="KW-1133">Transmembrane helix</keyword>
<proteinExistence type="predicted"/>